<dbReference type="InterPro" id="IPR001005">
    <property type="entry name" value="SANT/Myb"/>
</dbReference>
<dbReference type="PROSITE" id="PS50090">
    <property type="entry name" value="MYB_LIKE"/>
    <property type="match status" value="1"/>
</dbReference>
<accession>A0A1G4M899</accession>
<dbReference type="EMBL" id="LT598489">
    <property type="protein sequence ID" value="SCW00070.1"/>
    <property type="molecule type" value="Genomic_DNA"/>
</dbReference>
<name>A0A1G4M899_LACFM</name>
<organism evidence="2 3">
    <name type="scientific">Lachancea fermentati</name>
    <name type="common">Zygosaccharomyces fermentati</name>
    <dbReference type="NCBI Taxonomy" id="4955"/>
    <lineage>
        <taxon>Eukaryota</taxon>
        <taxon>Fungi</taxon>
        <taxon>Dikarya</taxon>
        <taxon>Ascomycota</taxon>
        <taxon>Saccharomycotina</taxon>
        <taxon>Saccharomycetes</taxon>
        <taxon>Saccharomycetales</taxon>
        <taxon>Saccharomycetaceae</taxon>
        <taxon>Lachancea</taxon>
    </lineage>
</organism>
<proteinExistence type="predicted"/>
<gene>
    <name evidence="2" type="ORF">LAFE_0B08790G</name>
</gene>
<dbReference type="AlphaFoldDB" id="A0A1G4M899"/>
<dbReference type="OrthoDB" id="4036644at2759"/>
<keyword evidence="3" id="KW-1185">Reference proteome</keyword>
<sequence>MVDSDNDTNMTDFFKMLITTSPGQQLAHPDEDRSRPRSFWSMREDEFLLTVVLSNSQLLLHGPRSKKRRSFWHLVSSELTTQFGMAKNKRQCRDRFKLLFQKSITRNQFNVEQAPDSKLEWLLQQCFRTFHLTDTSEIVLAESSPLSASETSGSFTEQQTVTANAQCLPRHYVAKSSVPLIERADVRTDIQQLLCTMMSLQRQMDDLSCRVDMITNLVTPLARKPAGRGSFDSHNDALHG</sequence>
<dbReference type="OMA" id="KSITRNQ"/>
<evidence type="ECO:0000259" key="1">
    <source>
        <dbReference type="PROSITE" id="PS50090"/>
    </source>
</evidence>
<reference evidence="3" key="1">
    <citation type="submission" date="2016-03" db="EMBL/GenBank/DDBJ databases">
        <authorList>
            <person name="Devillers H."/>
        </authorList>
    </citation>
    <scope>NUCLEOTIDE SEQUENCE [LARGE SCALE GENOMIC DNA]</scope>
</reference>
<feature type="domain" description="Myb-like" evidence="1">
    <location>
        <begin position="32"/>
        <end position="100"/>
    </location>
</feature>
<evidence type="ECO:0000313" key="2">
    <source>
        <dbReference type="EMBL" id="SCW00070.1"/>
    </source>
</evidence>
<dbReference type="Proteomes" id="UP000190831">
    <property type="component" value="Chromosome B"/>
</dbReference>
<protein>
    <submittedName>
        <fullName evidence="2">LAFE_0B08790g1_1</fullName>
    </submittedName>
</protein>
<evidence type="ECO:0000313" key="3">
    <source>
        <dbReference type="Proteomes" id="UP000190831"/>
    </source>
</evidence>